<dbReference type="EMBL" id="JAIULA010000003">
    <property type="protein sequence ID" value="MCP0886231.1"/>
    <property type="molecule type" value="Genomic_DNA"/>
</dbReference>
<dbReference type="AlphaFoldDB" id="A0A9X2JLM8"/>
<feature type="compositionally biased region" description="Acidic residues" evidence="1">
    <location>
        <begin position="146"/>
        <end position="159"/>
    </location>
</feature>
<dbReference type="GO" id="GO:0007165">
    <property type="term" value="P:signal transduction"/>
    <property type="evidence" value="ECO:0007669"/>
    <property type="project" value="InterPro"/>
</dbReference>
<feature type="region of interest" description="Disordered" evidence="1">
    <location>
        <begin position="146"/>
        <end position="171"/>
    </location>
</feature>
<name>A0A9X2JLM8_9LACO</name>
<proteinExistence type="predicted"/>
<feature type="domain" description="CheW-like" evidence="2">
    <location>
        <begin position="1"/>
        <end position="140"/>
    </location>
</feature>
<protein>
    <submittedName>
        <fullName evidence="3">Chemotaxis protein CheW</fullName>
    </submittedName>
</protein>
<evidence type="ECO:0000313" key="4">
    <source>
        <dbReference type="Proteomes" id="UP001139006"/>
    </source>
</evidence>
<dbReference type="Proteomes" id="UP001139006">
    <property type="component" value="Unassembled WGS sequence"/>
</dbReference>
<dbReference type="GO" id="GO:0005829">
    <property type="term" value="C:cytosol"/>
    <property type="evidence" value="ECO:0007669"/>
    <property type="project" value="TreeGrafter"/>
</dbReference>
<dbReference type="InterPro" id="IPR039315">
    <property type="entry name" value="CheW"/>
</dbReference>
<dbReference type="PANTHER" id="PTHR22617:SF23">
    <property type="entry name" value="CHEMOTAXIS PROTEIN CHEW"/>
    <property type="match status" value="1"/>
</dbReference>
<comment type="caution">
    <text evidence="3">The sequence shown here is derived from an EMBL/GenBank/DDBJ whole genome shotgun (WGS) entry which is preliminary data.</text>
</comment>
<sequence>MEQYIVFISHDQLFCLPVTVVRRIVEADNFVSLPDVPDYVLGVYEYEEQMLPIIDLRKKLFGEDTVSDTKNKVILCQWKEQTIGIYVESITGIMMLEDTDYERELVKSKLKRGYIGKFLKSNDEVVISLELEYLFNNEQSQELLDSIDDANSDELEDQQQENIEKLDDANG</sequence>
<evidence type="ECO:0000256" key="1">
    <source>
        <dbReference type="SAM" id="MobiDB-lite"/>
    </source>
</evidence>
<dbReference type="GO" id="GO:0006935">
    <property type="term" value="P:chemotaxis"/>
    <property type="evidence" value="ECO:0007669"/>
    <property type="project" value="InterPro"/>
</dbReference>
<feature type="compositionally biased region" description="Basic and acidic residues" evidence="1">
    <location>
        <begin position="162"/>
        <end position="171"/>
    </location>
</feature>
<dbReference type="Pfam" id="PF01584">
    <property type="entry name" value="CheW"/>
    <property type="match status" value="1"/>
</dbReference>
<dbReference type="InterPro" id="IPR036061">
    <property type="entry name" value="CheW-like_dom_sf"/>
</dbReference>
<dbReference type="Gene3D" id="2.40.50.180">
    <property type="entry name" value="CheA-289, Domain 4"/>
    <property type="match status" value="1"/>
</dbReference>
<dbReference type="PROSITE" id="PS50851">
    <property type="entry name" value="CHEW"/>
    <property type="match status" value="1"/>
</dbReference>
<reference evidence="3 4" key="1">
    <citation type="journal article" date="2023" name="Int. J. Syst. Evol. Microbiol.">
        <title>Ligilactobacillus ubinensis sp. nov., a novel species isolated from the wild ferment of a durian fruit (Durio zibethinus).</title>
        <authorList>
            <person name="Heng Y.C."/>
            <person name="Menon N."/>
            <person name="Chen B."/>
            <person name="Loo B.Z.L."/>
            <person name="Wong G.W.J."/>
            <person name="Lim A.C.H."/>
            <person name="Silvaraju S."/>
            <person name="Kittelmann S."/>
        </authorList>
    </citation>
    <scope>NUCLEOTIDE SEQUENCE [LARGE SCALE GENOMIC DNA]</scope>
    <source>
        <strain evidence="3 4">WILCCON 0076</strain>
    </source>
</reference>
<dbReference type="SUPFAM" id="SSF50341">
    <property type="entry name" value="CheW-like"/>
    <property type="match status" value="1"/>
</dbReference>
<accession>A0A9X2JLM8</accession>
<gene>
    <name evidence="3" type="ORF">LB941_02625</name>
</gene>
<dbReference type="PANTHER" id="PTHR22617">
    <property type="entry name" value="CHEMOTAXIS SENSOR HISTIDINE KINASE-RELATED"/>
    <property type="match status" value="1"/>
</dbReference>
<keyword evidence="4" id="KW-1185">Reference proteome</keyword>
<dbReference type="RefSeq" id="WP_253359236.1">
    <property type="nucleotide sequence ID" value="NZ_JAIULA010000003.1"/>
</dbReference>
<dbReference type="Gene3D" id="2.30.30.40">
    <property type="entry name" value="SH3 Domains"/>
    <property type="match status" value="1"/>
</dbReference>
<dbReference type="SMART" id="SM00260">
    <property type="entry name" value="CheW"/>
    <property type="match status" value="1"/>
</dbReference>
<evidence type="ECO:0000259" key="2">
    <source>
        <dbReference type="PROSITE" id="PS50851"/>
    </source>
</evidence>
<dbReference type="InterPro" id="IPR002545">
    <property type="entry name" value="CheW-lke_dom"/>
</dbReference>
<evidence type="ECO:0000313" key="3">
    <source>
        <dbReference type="EMBL" id="MCP0886231.1"/>
    </source>
</evidence>
<organism evidence="3 4">
    <name type="scientific">Ligilactobacillus ubinensis</name>
    <dbReference type="NCBI Taxonomy" id="2876789"/>
    <lineage>
        <taxon>Bacteria</taxon>
        <taxon>Bacillati</taxon>
        <taxon>Bacillota</taxon>
        <taxon>Bacilli</taxon>
        <taxon>Lactobacillales</taxon>
        <taxon>Lactobacillaceae</taxon>
        <taxon>Ligilactobacillus</taxon>
    </lineage>
</organism>